<dbReference type="GO" id="GO:0006518">
    <property type="term" value="P:peptide metabolic process"/>
    <property type="evidence" value="ECO:0007669"/>
    <property type="project" value="TreeGrafter"/>
</dbReference>
<protein>
    <submittedName>
        <fullName evidence="3">Carboxypeptidase regulatory-like domain-containing protein</fullName>
    </submittedName>
</protein>
<feature type="region of interest" description="Disordered" evidence="1">
    <location>
        <begin position="229"/>
        <end position="268"/>
    </location>
</feature>
<name>A0A1H9GEV1_9EURY</name>
<keyword evidence="4" id="KW-1185">Reference proteome</keyword>
<evidence type="ECO:0000256" key="2">
    <source>
        <dbReference type="SAM" id="Phobius"/>
    </source>
</evidence>
<dbReference type="InterPro" id="IPR050753">
    <property type="entry name" value="Peptidase_M14_domain"/>
</dbReference>
<evidence type="ECO:0000313" key="3">
    <source>
        <dbReference type="EMBL" id="SEQ48594.1"/>
    </source>
</evidence>
<evidence type="ECO:0000313" key="4">
    <source>
        <dbReference type="Proteomes" id="UP000199114"/>
    </source>
</evidence>
<dbReference type="SUPFAM" id="SSF49464">
    <property type="entry name" value="Carboxypeptidase regulatory domain-like"/>
    <property type="match status" value="2"/>
</dbReference>
<feature type="transmembrane region" description="Helical" evidence="2">
    <location>
        <begin position="280"/>
        <end position="300"/>
    </location>
</feature>
<keyword evidence="3" id="KW-0378">Hydrolase</keyword>
<dbReference type="EMBL" id="FOFD01000002">
    <property type="protein sequence ID" value="SEQ48594.1"/>
    <property type="molecule type" value="Genomic_DNA"/>
</dbReference>
<dbReference type="GO" id="GO:0016485">
    <property type="term" value="P:protein processing"/>
    <property type="evidence" value="ECO:0007669"/>
    <property type="project" value="TreeGrafter"/>
</dbReference>
<keyword evidence="2" id="KW-0812">Transmembrane</keyword>
<evidence type="ECO:0000256" key="1">
    <source>
        <dbReference type="SAM" id="MobiDB-lite"/>
    </source>
</evidence>
<keyword evidence="2" id="KW-1133">Transmembrane helix</keyword>
<dbReference type="InterPro" id="IPR008969">
    <property type="entry name" value="CarboxyPept-like_regulatory"/>
</dbReference>
<reference evidence="4" key="1">
    <citation type="submission" date="2016-10" db="EMBL/GenBank/DDBJ databases">
        <authorList>
            <person name="Varghese N."/>
            <person name="Submissions S."/>
        </authorList>
    </citation>
    <scope>NUCLEOTIDE SEQUENCE [LARGE SCALE GENOMIC DNA]</scope>
    <source>
        <strain evidence="4">DSM 25055</strain>
    </source>
</reference>
<organism evidence="3 4">
    <name type="scientific">Natrinema salaciae</name>
    <dbReference type="NCBI Taxonomy" id="1186196"/>
    <lineage>
        <taxon>Archaea</taxon>
        <taxon>Methanobacteriati</taxon>
        <taxon>Methanobacteriota</taxon>
        <taxon>Stenosarchaea group</taxon>
        <taxon>Halobacteria</taxon>
        <taxon>Halobacteriales</taxon>
        <taxon>Natrialbaceae</taxon>
        <taxon>Natrinema</taxon>
    </lineage>
</organism>
<sequence>MGGMRRRIGAVAISVMVLLALSTATVARPASAGAAFEPPSEIRTVTAAETPTEIGHAAAVRSAAGENTGRLSGRVTDEAGNPIMDATITVNGTGGKTTPSSDGYYRLKLPEGTYEVTISADGFQRETATVTVTSSDWARLDVTLSVPTTAVFGTVRNETGTPIENATVAIRSVGAETVTRSDGAYELVVPRERHTLEVSAAGYDSQRVVIETENRRSLERNVTLALEIDEEANGTTNESVTNETPDSDTANETVAEDESGADSEQPAAGKSPFLYRPLDLLLFASLFLAVLVTATLVGLYRDRSYRS</sequence>
<dbReference type="Gene3D" id="2.60.40.1120">
    <property type="entry name" value="Carboxypeptidase-like, regulatory domain"/>
    <property type="match status" value="2"/>
</dbReference>
<feature type="region of interest" description="Disordered" evidence="1">
    <location>
        <begin position="62"/>
        <end position="82"/>
    </location>
</feature>
<dbReference type="Proteomes" id="UP000199114">
    <property type="component" value="Unassembled WGS sequence"/>
</dbReference>
<dbReference type="PANTHER" id="PTHR11532:SF57">
    <property type="entry name" value="CARBOXYPEPTIDASE D, B"/>
    <property type="match status" value="1"/>
</dbReference>
<keyword evidence="2" id="KW-0472">Membrane</keyword>
<dbReference type="GO" id="GO:0005615">
    <property type="term" value="C:extracellular space"/>
    <property type="evidence" value="ECO:0007669"/>
    <property type="project" value="TreeGrafter"/>
</dbReference>
<keyword evidence="3" id="KW-0645">Protease</keyword>
<dbReference type="GO" id="GO:0004181">
    <property type="term" value="F:metallocarboxypeptidase activity"/>
    <property type="evidence" value="ECO:0007669"/>
    <property type="project" value="TreeGrafter"/>
</dbReference>
<dbReference type="PANTHER" id="PTHR11532">
    <property type="entry name" value="PROTEASE M14 CARBOXYPEPTIDASE"/>
    <property type="match status" value="1"/>
</dbReference>
<gene>
    <name evidence="3" type="ORF">SAMN04489841_1862</name>
</gene>
<dbReference type="STRING" id="1186196.SAMN04489841_1862"/>
<keyword evidence="3" id="KW-0121">Carboxypeptidase</keyword>
<feature type="compositionally biased region" description="Polar residues" evidence="1">
    <location>
        <begin position="233"/>
        <end position="252"/>
    </location>
</feature>
<proteinExistence type="predicted"/>
<dbReference type="CDD" id="cd11308">
    <property type="entry name" value="Peptidase_M14NE-CP-C_like"/>
    <property type="match status" value="1"/>
</dbReference>
<dbReference type="AlphaFoldDB" id="A0A1H9GEV1"/>
<dbReference type="Pfam" id="PF13620">
    <property type="entry name" value="CarboxypepD_reg"/>
    <property type="match status" value="2"/>
</dbReference>
<accession>A0A1H9GEV1</accession>